<organism evidence="3">
    <name type="scientific">Dissoconium aciculare CBS 342.82</name>
    <dbReference type="NCBI Taxonomy" id="1314786"/>
    <lineage>
        <taxon>Eukaryota</taxon>
        <taxon>Fungi</taxon>
        <taxon>Dikarya</taxon>
        <taxon>Ascomycota</taxon>
        <taxon>Pezizomycotina</taxon>
        <taxon>Dothideomycetes</taxon>
        <taxon>Dothideomycetidae</taxon>
        <taxon>Mycosphaerellales</taxon>
        <taxon>Dissoconiaceae</taxon>
        <taxon>Dissoconium</taxon>
    </lineage>
</organism>
<evidence type="ECO:0000256" key="1">
    <source>
        <dbReference type="SAM" id="Phobius"/>
    </source>
</evidence>
<reference evidence="3" key="1">
    <citation type="submission" date="2020-01" db="EMBL/GenBank/DDBJ databases">
        <authorList>
            <consortium name="DOE Joint Genome Institute"/>
            <person name="Haridas S."/>
            <person name="Albert R."/>
            <person name="Binder M."/>
            <person name="Bloem J."/>
            <person name="Labutti K."/>
            <person name="Salamov A."/>
            <person name="Andreopoulos B."/>
            <person name="Baker S.E."/>
            <person name="Barry K."/>
            <person name="Bills G."/>
            <person name="Bluhm B.H."/>
            <person name="Cannon C."/>
            <person name="Castanera R."/>
            <person name="Culley D.E."/>
            <person name="Daum C."/>
            <person name="Ezra D."/>
            <person name="Gonzalez J.B."/>
            <person name="Henrissat B."/>
            <person name="Kuo A."/>
            <person name="Liang C."/>
            <person name="Lipzen A."/>
            <person name="Lutzoni F."/>
            <person name="Magnuson J."/>
            <person name="Mondo S."/>
            <person name="Nolan M."/>
            <person name="Ohm R."/>
            <person name="Pangilinan J."/>
            <person name="Park H.-J."/>
            <person name="Ramirez L."/>
            <person name="Alfaro M."/>
            <person name="Sun H."/>
            <person name="Tritt A."/>
            <person name="Yoshinaga Y."/>
            <person name="Zwiers L.-H."/>
            <person name="Turgeon B.G."/>
            <person name="Goodwin S.B."/>
            <person name="Spatafora J.W."/>
            <person name="Crous P.W."/>
            <person name="Grigoriev I.V."/>
        </authorList>
    </citation>
    <scope>NUCLEOTIDE SEQUENCE</scope>
    <source>
        <strain evidence="3">CBS 342.82</strain>
    </source>
</reference>
<reference evidence="3" key="2">
    <citation type="submission" date="2020-04" db="EMBL/GenBank/DDBJ databases">
        <authorList>
            <consortium name="NCBI Genome Project"/>
        </authorList>
    </citation>
    <scope>NUCLEOTIDE SEQUENCE</scope>
    <source>
        <strain evidence="3">CBS 342.82</strain>
    </source>
</reference>
<sequence>MSLWQYYRNLTPRTRLFIGGGIMAYAAFGLFASDKAEEVFGFTPTPEDKKRLEESLPTIRTVEKK</sequence>
<dbReference type="Proteomes" id="UP000504637">
    <property type="component" value="Unplaced"/>
</dbReference>
<dbReference type="RefSeq" id="XP_033456028.1">
    <property type="nucleotide sequence ID" value="XM_033608037.1"/>
</dbReference>
<keyword evidence="1" id="KW-0812">Transmembrane</keyword>
<evidence type="ECO:0000313" key="3">
    <source>
        <dbReference type="RefSeq" id="XP_033456028.1"/>
    </source>
</evidence>
<accession>A0A6J3LWH5</accession>
<keyword evidence="2" id="KW-1185">Reference proteome</keyword>
<feature type="transmembrane region" description="Helical" evidence="1">
    <location>
        <begin position="16"/>
        <end position="33"/>
    </location>
</feature>
<reference evidence="3" key="3">
    <citation type="submission" date="2025-08" db="UniProtKB">
        <authorList>
            <consortium name="RefSeq"/>
        </authorList>
    </citation>
    <scope>IDENTIFICATION</scope>
    <source>
        <strain evidence="3">CBS 342.82</strain>
    </source>
</reference>
<proteinExistence type="predicted"/>
<dbReference type="GeneID" id="54365836"/>
<dbReference type="AlphaFoldDB" id="A0A6J3LWH5"/>
<dbReference type="OrthoDB" id="2555959at2759"/>
<name>A0A6J3LWH5_9PEZI</name>
<protein>
    <submittedName>
        <fullName evidence="3">Uncharacterized protein</fullName>
    </submittedName>
</protein>
<keyword evidence="1" id="KW-1133">Transmembrane helix</keyword>
<keyword evidence="1" id="KW-0472">Membrane</keyword>
<evidence type="ECO:0000313" key="2">
    <source>
        <dbReference type="Proteomes" id="UP000504637"/>
    </source>
</evidence>
<gene>
    <name evidence="3" type="ORF">K489DRAFT_413428</name>
</gene>